<dbReference type="InterPro" id="IPR022813">
    <property type="entry name" value="SecD/SecF_arch_bac"/>
</dbReference>
<keyword evidence="8" id="KW-0175">Coiled coil</keyword>
<accession>A0A0M4K154</accession>
<keyword evidence="4" id="KW-0653">Protein transport</keyword>
<evidence type="ECO:0000256" key="9">
    <source>
        <dbReference type="SAM" id="Phobius"/>
    </source>
</evidence>
<reference evidence="10 11" key="1">
    <citation type="journal article" date="2015" name="Genome Announc.">
        <title>Complete Genome Sequence of Spiroplasma cantharicola CC-1T (DSM 21588), a Bacterium Isolated from Soldier Beetle (Cantharis carolinus).</title>
        <authorList>
            <person name="Lo W.S."/>
            <person name="Liu P.Y."/>
            <person name="Kuo C.H."/>
        </authorList>
    </citation>
    <scope>NUCLEOTIDE SEQUENCE [LARGE SCALE GENOMIC DNA]</scope>
    <source>
        <strain evidence="10 11">CC-1</strain>
    </source>
</reference>
<evidence type="ECO:0000256" key="5">
    <source>
        <dbReference type="ARBA" id="ARBA00022989"/>
    </source>
</evidence>
<dbReference type="SUPFAM" id="SSF82866">
    <property type="entry name" value="Multidrug efflux transporter AcrB transmembrane domain"/>
    <property type="match status" value="1"/>
</dbReference>
<dbReference type="GO" id="GO:0005886">
    <property type="term" value="C:plasma membrane"/>
    <property type="evidence" value="ECO:0007669"/>
    <property type="project" value="TreeGrafter"/>
</dbReference>
<sequence>MVNLNNKEKNISKKPKKPIVKSFAILIIICSLVLGIVFSNLKFSENIKLGSDFKGYYSALVSVGNLNEDESINGQPNGDSNEGAKALNERLNPMGNNQIIIEKAGKNFLKVLSPVDAYQNETIFKNQIQKNGGIVLLDSTENKYTDLQISAEESNKIERKGINDYFTGATSTFINESNSKNPAISYSLNGDNFKSLFPKAEEGGAGETREEGTLPLFILLDADGFYNDIRNYFNLIKGNKKDRIEEFFKVIVDPLRTFYDATNTSTKVKEVLYDLFYGQWTEKTSSGINTTYRGSLMARRNGSNDSLRDANSFLEVVDSFNYLAETSKYVYDSNAVTKDFETGGRYSQNVQLWNSSNTLTEKYKVNEIFSLINPVLLNFVRTNQILFNETYANNLATNYFLFNGNVTESNSQNSNGYIDGEKLITKVDSEAKARIGASLFNASGKGFVFTVNSVATIDGKVTKIMLISSLVFILIIVLCLVIFMGFFYRLLGLFSMIITLSIIGLTLLSLSWFNLAVGPETIICSFILVGLNIEIFSSLFENMKESYYLKQRGLKTSFNISIKETVGIALDLVVALLVPAMCMFWISSNAIISMAIMLAMGSFFTVLFTIVVGVILFKLVINSQLIANKSYLFALNTDFASQGKFFINYKIRKIESKIAKLNSNTKTIDKELISKLENNLKSLNEKLKEINLKDIEKNNKKQELSKAKLNKKIDLITQKIAKLNSEKDAKKIQALNFKVNELIFVRDDNTQNILEEEGQIITSTNEKLKIKTIERNIKNGTKFVSLFGVILLAVSLAFGLLFGLRFDNTFGGRTDYTLWGDNTSTLYLQIKEERFEDTSNGSADKLEKIFNFKEDLIQKHEDFISNNSGEREAIKLDETRTVSEFLNFAFEDSFYINYLAQNFSNNKSYKSKSYSVSYGDKFIFNDSSSITDINQNWITVTVFTQDLKQSAIIKKMFNNLGVDKNSNSTSGNGFITKAIKPATMLWSIKEIAISVLTIIGALVIYILIRFKWTYYIAMIVSIVLAPLVVVAAITALQIPLGNVAIIAIVGSIFFTIISLFIIFGKARTLIASKDEKSLINFFKQEIEIIYDTKSVKKKMNDELFNLKNEMRLNIKTNNLPKEEKKKLKLEFKEIKHNKKIEFKKVKKANKIKINRVAKQNNYLSEVLVKTFKFGLVRCLLLISLYTILGVVLAASMSSIWSFGTSMIIGTVISSVFVLFISLPLWVVFEQIRIRNQLARKRFINGLYVSNEEQIIEGIND</sequence>
<keyword evidence="2" id="KW-1003">Cell membrane</keyword>
<evidence type="ECO:0000256" key="8">
    <source>
        <dbReference type="SAM" id="Coils"/>
    </source>
</evidence>
<evidence type="ECO:0000256" key="6">
    <source>
        <dbReference type="ARBA" id="ARBA00023010"/>
    </source>
</evidence>
<keyword evidence="1" id="KW-0813">Transport</keyword>
<evidence type="ECO:0000256" key="1">
    <source>
        <dbReference type="ARBA" id="ARBA00022448"/>
    </source>
</evidence>
<feature type="transmembrane region" description="Helical" evidence="9">
    <location>
        <begin position="1178"/>
        <end position="1200"/>
    </location>
</feature>
<keyword evidence="11" id="KW-1185">Reference proteome</keyword>
<feature type="transmembrane region" description="Helical" evidence="9">
    <location>
        <begin position="592"/>
        <end position="621"/>
    </location>
</feature>
<name>A0A0M4K154_9MOLU</name>
<evidence type="ECO:0000313" key="10">
    <source>
        <dbReference type="EMBL" id="ALD66287.1"/>
    </source>
</evidence>
<dbReference type="GO" id="GO:0015031">
    <property type="term" value="P:protein transport"/>
    <property type="evidence" value="ECO:0007669"/>
    <property type="project" value="UniProtKB-KW"/>
</dbReference>
<dbReference type="PANTHER" id="PTHR30081">
    <property type="entry name" value="PROTEIN-EXPORT MEMBRANE PROTEIN SEC"/>
    <property type="match status" value="1"/>
</dbReference>
<feature type="transmembrane region" description="Helical" evidence="9">
    <location>
        <begin position="783"/>
        <end position="804"/>
    </location>
</feature>
<keyword evidence="6" id="KW-0811">Translocation</keyword>
<feature type="coiled-coil region" evidence="8">
    <location>
        <begin position="651"/>
        <end position="733"/>
    </location>
</feature>
<keyword evidence="5 9" id="KW-1133">Transmembrane helix</keyword>
<gene>
    <name evidence="10" type="primary">secDF</name>
    <name evidence="10" type="ORF">SCANT_v1c03770</name>
</gene>
<feature type="transmembrane region" description="Helical" evidence="9">
    <location>
        <begin position="1015"/>
        <end position="1038"/>
    </location>
</feature>
<organism evidence="10 11">
    <name type="scientific">Spiroplasma cantharicola</name>
    <dbReference type="NCBI Taxonomy" id="362837"/>
    <lineage>
        <taxon>Bacteria</taxon>
        <taxon>Bacillati</taxon>
        <taxon>Mycoplasmatota</taxon>
        <taxon>Mollicutes</taxon>
        <taxon>Entomoplasmatales</taxon>
        <taxon>Spiroplasmataceae</taxon>
        <taxon>Spiroplasma</taxon>
    </lineage>
</organism>
<dbReference type="PATRIC" id="fig|362837.3.peg.379"/>
<dbReference type="AlphaFoldDB" id="A0A0M4K154"/>
<proteinExistence type="predicted"/>
<dbReference type="KEGG" id="scj:SCANT_v1c03770"/>
<feature type="transmembrane region" description="Helical" evidence="9">
    <location>
        <begin position="561"/>
        <end position="586"/>
    </location>
</feature>
<feature type="transmembrane region" description="Helical" evidence="9">
    <location>
        <begin position="1044"/>
        <end position="1063"/>
    </location>
</feature>
<evidence type="ECO:0000313" key="11">
    <source>
        <dbReference type="Proteomes" id="UP000063919"/>
    </source>
</evidence>
<dbReference type="STRING" id="362837.SCANT_v1c03770"/>
<dbReference type="Proteomes" id="UP000063919">
    <property type="component" value="Chromosome"/>
</dbReference>
<feature type="transmembrane region" description="Helical" evidence="9">
    <location>
        <begin position="991"/>
        <end position="1008"/>
    </location>
</feature>
<dbReference type="NCBIfam" id="NF037998">
    <property type="entry name" value="RND_1"/>
    <property type="match status" value="1"/>
</dbReference>
<evidence type="ECO:0000256" key="2">
    <source>
        <dbReference type="ARBA" id="ARBA00022475"/>
    </source>
</evidence>
<feature type="transmembrane region" description="Helical" evidence="9">
    <location>
        <begin position="464"/>
        <end position="483"/>
    </location>
</feature>
<protein>
    <submittedName>
        <fullName evidence="10">Bifunctional preprotein translocase subunit SecD/SecF</fullName>
    </submittedName>
</protein>
<evidence type="ECO:0000256" key="4">
    <source>
        <dbReference type="ARBA" id="ARBA00022927"/>
    </source>
</evidence>
<evidence type="ECO:0000256" key="7">
    <source>
        <dbReference type="ARBA" id="ARBA00023136"/>
    </source>
</evidence>
<keyword evidence="7 9" id="KW-0472">Membrane</keyword>
<feature type="transmembrane region" description="Helical" evidence="9">
    <location>
        <begin position="519"/>
        <end position="540"/>
    </location>
</feature>
<feature type="transmembrane region" description="Helical" evidence="9">
    <location>
        <begin position="1206"/>
        <end position="1228"/>
    </location>
</feature>
<feature type="transmembrane region" description="Helical" evidence="9">
    <location>
        <begin position="20"/>
        <end position="41"/>
    </location>
</feature>
<evidence type="ECO:0000256" key="3">
    <source>
        <dbReference type="ARBA" id="ARBA00022692"/>
    </source>
</evidence>
<dbReference type="EMBL" id="CP012622">
    <property type="protein sequence ID" value="ALD66287.1"/>
    <property type="molecule type" value="Genomic_DNA"/>
</dbReference>
<keyword evidence="3 9" id="KW-0812">Transmembrane</keyword>
<feature type="transmembrane region" description="Helical" evidence="9">
    <location>
        <begin position="490"/>
        <end position="513"/>
    </location>
</feature>